<protein>
    <recommendedName>
        <fullName evidence="2">Myb-like domain-containing protein</fullName>
    </recommendedName>
</protein>
<feature type="compositionally biased region" description="Low complexity" evidence="1">
    <location>
        <begin position="300"/>
        <end position="309"/>
    </location>
</feature>
<dbReference type="InterPro" id="IPR009057">
    <property type="entry name" value="Homeodomain-like_sf"/>
</dbReference>
<dbReference type="CDD" id="cd00167">
    <property type="entry name" value="SANT"/>
    <property type="match status" value="1"/>
</dbReference>
<evidence type="ECO:0000313" key="3">
    <source>
        <dbReference type="EMBL" id="KAF9692714.1"/>
    </source>
</evidence>
<proteinExistence type="predicted"/>
<accession>A0A8H7IX46</accession>
<reference evidence="3" key="2">
    <citation type="submission" date="2020-09" db="EMBL/GenBank/DDBJ databases">
        <title>Reference genome assembly for Australian Ascochyta lentis isolate Al4.</title>
        <authorList>
            <person name="Lee R.C."/>
            <person name="Farfan-Caceres L.M."/>
            <person name="Debler J.W."/>
            <person name="Williams A.H."/>
            <person name="Henares B.M."/>
        </authorList>
    </citation>
    <scope>NUCLEOTIDE SEQUENCE</scope>
    <source>
        <strain evidence="3">Al4</strain>
    </source>
</reference>
<evidence type="ECO:0000313" key="4">
    <source>
        <dbReference type="Proteomes" id="UP000651452"/>
    </source>
</evidence>
<dbReference type="Proteomes" id="UP000651452">
    <property type="component" value="Unassembled WGS sequence"/>
</dbReference>
<feature type="region of interest" description="Disordered" evidence="1">
    <location>
        <begin position="224"/>
        <end position="453"/>
    </location>
</feature>
<reference evidence="3" key="1">
    <citation type="submission" date="2018-12" db="EMBL/GenBank/DDBJ databases">
        <authorList>
            <person name="Syme R.A."/>
            <person name="Farfan-Caceres L."/>
            <person name="Lichtenzveig J."/>
        </authorList>
    </citation>
    <scope>NUCLEOTIDE SEQUENCE</scope>
    <source>
        <strain evidence="3">Al4</strain>
    </source>
</reference>
<dbReference type="AlphaFoldDB" id="A0A8H7IX46"/>
<feature type="region of interest" description="Disordered" evidence="1">
    <location>
        <begin position="579"/>
        <end position="600"/>
    </location>
</feature>
<name>A0A8H7IX46_9PLEO</name>
<feature type="compositionally biased region" description="Basic residues" evidence="1">
    <location>
        <begin position="424"/>
        <end position="434"/>
    </location>
</feature>
<feature type="region of interest" description="Disordered" evidence="1">
    <location>
        <begin position="23"/>
        <end position="59"/>
    </location>
</feature>
<keyword evidence="4" id="KW-1185">Reference proteome</keyword>
<feature type="compositionally biased region" description="Basic and acidic residues" evidence="1">
    <location>
        <begin position="372"/>
        <end position="394"/>
    </location>
</feature>
<feature type="compositionally biased region" description="Polar residues" evidence="1">
    <location>
        <begin position="444"/>
        <end position="453"/>
    </location>
</feature>
<dbReference type="InterPro" id="IPR001005">
    <property type="entry name" value="SANT/Myb"/>
</dbReference>
<dbReference type="PROSITE" id="PS50090">
    <property type="entry name" value="MYB_LIKE"/>
    <property type="match status" value="1"/>
</dbReference>
<feature type="compositionally biased region" description="Polar residues" evidence="1">
    <location>
        <begin position="310"/>
        <end position="328"/>
    </location>
</feature>
<organism evidence="3 4">
    <name type="scientific">Ascochyta lentis</name>
    <dbReference type="NCBI Taxonomy" id="205686"/>
    <lineage>
        <taxon>Eukaryota</taxon>
        <taxon>Fungi</taxon>
        <taxon>Dikarya</taxon>
        <taxon>Ascomycota</taxon>
        <taxon>Pezizomycotina</taxon>
        <taxon>Dothideomycetes</taxon>
        <taxon>Pleosporomycetidae</taxon>
        <taxon>Pleosporales</taxon>
        <taxon>Pleosporineae</taxon>
        <taxon>Didymellaceae</taxon>
        <taxon>Ascochyta</taxon>
    </lineage>
</organism>
<gene>
    <name evidence="3" type="ORF">EKO04_009147</name>
</gene>
<sequence>MAFSCSTSFVAPPLSTKFVTYVPPANKPEPKPKPTPKAKSMATTKTVEHSRSGIESQDSGEWFRIDDDFTMLDSNASLPTLYEATDASHSVGYGDGCSLVVTNQQNSTSTGLDAFAGFLSESELKNPEHGQFSGKLLDEERPHHPARVAEGDLAIVGPLSGISREFPLVVEDDAAEGHNSATDVEPGNVASDYQEDNYRTSSGNEEYVAVQHSHPDTDEVRALSMEETESLRSNSPLAEDRSLFGGVDVTNRPSITRKRTRPDVLNVTPEPELGDLRPTKRRRPVERLAEHLKRNPVPTPKLTPLSTPSGGVSHSRASTERSLQSIDSSELHAADDGDNGAHNPRASEGPLPSRRAVSPSEGIAGEQNFGTDSERREENREGSGGEFGGSHDELNQDDVLFPRSSAKLPQRRKSSNRPLEGKKHGPSRTTRRPRSSSTMLRASRQITPSQAQQPYWPVIDEEFQSCSLPTSSRGTKTGNELNINHNHSVDMAYQITDLTLCAVPNGSSIVTAVIRYRDSKWPLDPAVLGPRFLGRNSKVIRMTQLLPDSWMLLGYWCDNDAVVLCNRGSLDVERIGNCKNDAAGHGTDHSDDDWDEEDKHREQDIHRYSSRTHIAWPLSDEARLLSYKDKQGMEWKEIFKRFPDRTTGAVRTRYHKLRTEGQ</sequence>
<dbReference type="EMBL" id="RZGK01000017">
    <property type="protein sequence ID" value="KAF9692714.1"/>
    <property type="molecule type" value="Genomic_DNA"/>
</dbReference>
<dbReference type="OrthoDB" id="3562657at2759"/>
<dbReference type="SUPFAM" id="SSF46689">
    <property type="entry name" value="Homeodomain-like"/>
    <property type="match status" value="1"/>
</dbReference>
<feature type="domain" description="Myb-like" evidence="2">
    <location>
        <begin position="616"/>
        <end position="658"/>
    </location>
</feature>
<evidence type="ECO:0000259" key="2">
    <source>
        <dbReference type="PROSITE" id="PS50090"/>
    </source>
</evidence>
<comment type="caution">
    <text evidence="3">The sequence shown here is derived from an EMBL/GenBank/DDBJ whole genome shotgun (WGS) entry which is preliminary data.</text>
</comment>
<evidence type="ECO:0000256" key="1">
    <source>
        <dbReference type="SAM" id="MobiDB-lite"/>
    </source>
</evidence>